<protein>
    <submittedName>
        <fullName evidence="3">Cell wall-binding repeat-containing protein</fullName>
    </submittedName>
</protein>
<keyword evidence="4" id="KW-1185">Reference proteome</keyword>
<reference evidence="3 4" key="1">
    <citation type="submission" date="2020-08" db="EMBL/GenBank/DDBJ databases">
        <title>A Genomic Blueprint of the Chicken Gut Microbiome.</title>
        <authorList>
            <person name="Gilroy R."/>
            <person name="Ravi A."/>
            <person name="Getino M."/>
            <person name="Pursley I."/>
            <person name="Horton D.L."/>
            <person name="Alikhan N.-F."/>
            <person name="Baker D."/>
            <person name="Gharbi K."/>
            <person name="Hall N."/>
            <person name="Watson M."/>
            <person name="Adriaenssens E.M."/>
            <person name="Foster-Nyarko E."/>
            <person name="Jarju S."/>
            <person name="Secka A."/>
            <person name="Antonio M."/>
            <person name="Oren A."/>
            <person name="Chaudhuri R."/>
            <person name="La Ragione R.M."/>
            <person name="Hildebrand F."/>
            <person name="Pallen M.J."/>
        </authorList>
    </citation>
    <scope>NUCLEOTIDE SEQUENCE [LARGE SCALE GENOMIC DNA]</scope>
    <source>
        <strain evidence="3 4">N37</strain>
    </source>
</reference>
<dbReference type="Proteomes" id="UP000627166">
    <property type="component" value="Unassembled WGS sequence"/>
</dbReference>
<keyword evidence="1" id="KW-0732">Signal</keyword>
<comment type="caution">
    <text evidence="3">The sequence shown here is derived from an EMBL/GenBank/DDBJ whole genome shotgun (WGS) entry which is preliminary data.</text>
</comment>
<sequence length="1310" mass="146604">MKRSFKIVSSLFLGAAFMVSNCRVFTVEAREAVEKRYLGGNDRYETAVRVSEEGWNYSDNVVLVNGTAIADALSAAPFAREKSAPILLTGKDKLTWTTKDRIRELGARKVYIIGGTGVVSNSVVRELENMGISVERIHGLDRYETSIEVAKKLNTNRAFVVNGISGLADALSIAAPAGENNIAIILTNGRDIGRARRTVEGMDITVVGGTGVVSEGLRQQLRAERIYGNNRNETNGEVLKAFYGNKAVKEIYITKDGAYKENELVDALSAGPLAAKNSSPIILAGDRLYYEQERFLKSQEKINKVYEVGGGINYRTVNSILDALEYKTVVDKDEVTSVKAENVKEVIVNFGTKVTRESAEDKDNYSINKNIKIESAVLSEDERTVILNIKEVNDKVLKNQEKYTLEISKVYSQSNREIYGKFDFTPLDNKLPAVENVVSLGTKAVKVIFTEPIKKVSSNNFTLDGNKFYGSVTNNGREVILTTFDRDLLKPGEHKLAVDGAYDYVGLRTIYSETKFWVQEDNTPPTVEKVTATLERVILTFSEDVDPDTMRAESVYYKSGGDKIRANKMNKLAGNKYEYYFSQSGNRLPAYEVMLYVEDVKDYSGNKIKDTNVRVRPEVDTTRPQVKSVTVDSDNKTIVVKFNKILHRDSRDSKFFTVKDRGGKVLGIRDVKWGADDYKVLEVVMYDKLPEGRNSIKIFGIKDGTHLQNVMLDYNEDFVVGDTTAPTILSVASNRADRKIVITFSEVMNSATLNDESNYYVYLDGKMTPLPSSTDITVVQNGRGVMIVLPERIDGKTVYLGDNITEIQVMAVRDLAGNILEGVYKREPIDRDSKARPAERYSEKIREGNAIAEDRRTIKVRFNKSIESAYRDAFKLDVWYNNEDVRISEVYTDGTDIVKIRTNRDMPTDIREDALKITDGYKIKTSAGSSVDESTPIRIVDKISPEVVLESSRGYKIENGNEIIIPFSENLDTKVNPIYLKADLDIFSQYEPNYPLKVTEFEVDFVKDSSGNSNKLKVTINPSESAVSSRYVIKFNKDEDGKVKFIKDLKGNRALAKEATSTDGEIKGTHLVPIITSYKVSSGSSNGTIKIDYNAENSRNNLAYEISNNLLSTPLVGSKKIIDNKDIIAYTSGDNIKVDLAKYVSLYELNSENKIVKFLCFKVEDNCRVPNVTITKASYENGTIQNPKGLLIITGTNFNELGAIGKDIKSQIDWTKLLIRANDGIKEVNHKFNFTTNKNVINHIEEAKIKNETTIKITLTADKTNLLDKDLGVLDERDKIIINSGFLRNEKLVPALGEGEYKLTQNNLFE</sequence>
<dbReference type="Pfam" id="PF04122">
    <property type="entry name" value="CW_binding_2"/>
    <property type="match status" value="3"/>
</dbReference>
<proteinExistence type="predicted"/>
<evidence type="ECO:0000259" key="2">
    <source>
        <dbReference type="Pfam" id="PF18316"/>
    </source>
</evidence>
<evidence type="ECO:0000256" key="1">
    <source>
        <dbReference type="ARBA" id="ARBA00022729"/>
    </source>
</evidence>
<feature type="domain" description="S-layer protein SbsC C-terminal" evidence="2">
    <location>
        <begin position="1082"/>
        <end position="1164"/>
    </location>
</feature>
<dbReference type="InterPro" id="IPR051922">
    <property type="entry name" value="Bact_Sporulation_Assoc"/>
</dbReference>
<dbReference type="InterPro" id="IPR007253">
    <property type="entry name" value="Cell_wall-bd_2"/>
</dbReference>
<evidence type="ECO:0000313" key="3">
    <source>
        <dbReference type="EMBL" id="MBD8047058.1"/>
    </source>
</evidence>
<organism evidence="3 4">
    <name type="scientific">Clostridium faecium</name>
    <dbReference type="NCBI Taxonomy" id="2762223"/>
    <lineage>
        <taxon>Bacteria</taxon>
        <taxon>Bacillati</taxon>
        <taxon>Bacillota</taxon>
        <taxon>Clostridia</taxon>
        <taxon>Eubacteriales</taxon>
        <taxon>Clostridiaceae</taxon>
        <taxon>Clostridium</taxon>
    </lineage>
</organism>
<gene>
    <name evidence="3" type="ORF">H9637_08410</name>
</gene>
<dbReference type="InterPro" id="IPR014755">
    <property type="entry name" value="Cu-Rt/internalin_Ig-like"/>
</dbReference>
<dbReference type="InterPro" id="IPR040751">
    <property type="entry name" value="SbsC_C"/>
</dbReference>
<dbReference type="Gene3D" id="2.60.40.1220">
    <property type="match status" value="5"/>
</dbReference>
<accession>A0ABR8YS56</accession>
<dbReference type="PANTHER" id="PTHR30032">
    <property type="entry name" value="N-ACETYLMURAMOYL-L-ALANINE AMIDASE-RELATED"/>
    <property type="match status" value="1"/>
</dbReference>
<name>A0ABR8YS56_9CLOT</name>
<dbReference type="PANTHER" id="PTHR30032:SF8">
    <property type="entry name" value="GERMINATION-SPECIFIC N-ACETYLMURAMOYL-L-ALANINE AMIDASE"/>
    <property type="match status" value="1"/>
</dbReference>
<dbReference type="Pfam" id="PF18316">
    <property type="entry name" value="S-l_SbsC_C"/>
    <property type="match status" value="1"/>
</dbReference>
<dbReference type="EMBL" id="JACSQB010000061">
    <property type="protein sequence ID" value="MBD8047058.1"/>
    <property type="molecule type" value="Genomic_DNA"/>
</dbReference>
<dbReference type="Gene3D" id="3.40.50.12090">
    <property type="match status" value="2"/>
</dbReference>
<evidence type="ECO:0000313" key="4">
    <source>
        <dbReference type="Proteomes" id="UP000627166"/>
    </source>
</evidence>